<name>A0ABS4H4X7_9BACL</name>
<evidence type="ECO:0000313" key="1">
    <source>
        <dbReference type="EMBL" id="MBP1937590.1"/>
    </source>
</evidence>
<sequence length="43" mass="5211">MRINRVERLERVRIMNIYLNGVDKGQWRDLTDEELQVLLAQLI</sequence>
<proteinExistence type="predicted"/>
<keyword evidence="2" id="KW-1185">Reference proteome</keyword>
<dbReference type="Proteomes" id="UP001519273">
    <property type="component" value="Unassembled WGS sequence"/>
</dbReference>
<dbReference type="Gene3D" id="3.30.70.1560">
    <property type="entry name" value="Alpha-L RNA-binding motif"/>
    <property type="match status" value="1"/>
</dbReference>
<dbReference type="EMBL" id="JAGGKP010000006">
    <property type="protein sequence ID" value="MBP1937590.1"/>
    <property type="molecule type" value="Genomic_DNA"/>
</dbReference>
<accession>A0ABS4H4X7</accession>
<gene>
    <name evidence="1" type="ORF">J2Z20_002503</name>
</gene>
<evidence type="ECO:0000313" key="2">
    <source>
        <dbReference type="Proteomes" id="UP001519273"/>
    </source>
</evidence>
<dbReference type="RefSeq" id="WP_415640025.1">
    <property type="nucleotide sequence ID" value="NZ_CBCRVE010000007.1"/>
</dbReference>
<reference evidence="1 2" key="1">
    <citation type="submission" date="2021-03" db="EMBL/GenBank/DDBJ databases">
        <title>Genomic Encyclopedia of Type Strains, Phase IV (KMG-IV): sequencing the most valuable type-strain genomes for metagenomic binning, comparative biology and taxonomic classification.</title>
        <authorList>
            <person name="Goeker M."/>
        </authorList>
    </citation>
    <scope>NUCLEOTIDE SEQUENCE [LARGE SCALE GENOMIC DNA]</scope>
    <source>
        <strain evidence="1 2">DSM 23491</strain>
    </source>
</reference>
<organism evidence="1 2">
    <name type="scientific">Paenibacillus sediminis</name>
    <dbReference type="NCBI Taxonomy" id="664909"/>
    <lineage>
        <taxon>Bacteria</taxon>
        <taxon>Bacillati</taxon>
        <taxon>Bacillota</taxon>
        <taxon>Bacilli</taxon>
        <taxon>Bacillales</taxon>
        <taxon>Paenibacillaceae</taxon>
        <taxon>Paenibacillus</taxon>
    </lineage>
</organism>
<dbReference type="InterPro" id="IPR020094">
    <property type="entry name" value="TruA/RsuA/RluB/E/F_N"/>
</dbReference>
<comment type="caution">
    <text evidence="1">The sequence shown here is derived from an EMBL/GenBank/DDBJ whole genome shotgun (WGS) entry which is preliminary data.</text>
</comment>
<dbReference type="Gene3D" id="3.30.70.580">
    <property type="entry name" value="Pseudouridine synthase I, catalytic domain, N-terminal subdomain"/>
    <property type="match status" value="1"/>
</dbReference>
<protein>
    <submittedName>
        <fullName evidence="1">16S rRNA U516 pseudouridylate synthase RsuA-like enzyme</fullName>
    </submittedName>
</protein>
<dbReference type="InterPro" id="IPR042092">
    <property type="entry name" value="PsdUridine_s_RsuA/RluB/E/F_cat"/>
</dbReference>